<evidence type="ECO:0000259" key="6">
    <source>
        <dbReference type="PROSITE" id="PS50966"/>
    </source>
</evidence>
<dbReference type="GO" id="GO:0008270">
    <property type="term" value="F:zinc ion binding"/>
    <property type="evidence" value="ECO:0007669"/>
    <property type="project" value="UniProtKB-KW"/>
</dbReference>
<keyword evidence="3" id="KW-0862">Zinc</keyword>
<evidence type="ECO:0000256" key="4">
    <source>
        <dbReference type="PROSITE-ProRule" id="PRU00325"/>
    </source>
</evidence>
<keyword evidence="8" id="KW-1185">Reference proteome</keyword>
<evidence type="ECO:0000313" key="8">
    <source>
        <dbReference type="Proteomes" id="UP000275267"/>
    </source>
</evidence>
<evidence type="ECO:0000256" key="2">
    <source>
        <dbReference type="ARBA" id="ARBA00022771"/>
    </source>
</evidence>
<dbReference type="Pfam" id="PF04434">
    <property type="entry name" value="SWIM"/>
    <property type="match status" value="1"/>
</dbReference>
<sequence>MRRMRPSSIVAPPDGVLESLNNDETIDSNVGIRLPSSSNPLPLFSPSFFWEFVMRFTSLAAEDMMIELSEVLKTPDAEMISKRGFFDVPQQELEKKAYSQEGCVHAKELQGAGNYAKSSHTTGADAKKVHPSAANATESHAAASHSPCVPPQGHLDCDLMDEEDIFVDDEVVSVDIGLKAEADPQEAGWKNRSEELQVEPIFYADTAAVQTPVDDNTDVKLNIVYDKENPRIKVNEYFPTMEDFRMALRQYGINKGFQVHKVKTDKTRYRAQCKDTGCPWRIVSRKLRGLPAGVITMMPAEHNCMSSSNLVTSMASQKWVAERVVGWLRENPDLGAKELQDKLQEVYNIEVGYATPCIDGFKNGCRPDIALEFTDLDGMYSGKLACACALDGRNWMYPVAWAIFDSDSNANWTWFMEELKKAIGHQPGLAISTDEGMGFRDKNLAESYDEWTMNIKDMPLVDIVDRLRQMTMEAWYKRRSHGSKLSGNILPAVIQQLKAEAASLRNIKVCRCGLQTGEVSGNSQDMRPWRHVVDLNEHTCSCGEWQLTWKPCLHALAWITTEADADIESFVHDYYSVERFRAAYSGMVPPMTDKSQWPQVDPGFKLLAPLSKQGAGRGAKLKRAGRLRMALAGMVLAETIPPRAIHCQGMVD</sequence>
<keyword evidence="1" id="KW-0479">Metal-binding</keyword>
<dbReference type="Pfam" id="PF03108">
    <property type="entry name" value="DBD_Tnp_Mut"/>
    <property type="match status" value="1"/>
</dbReference>
<feature type="compositionally biased region" description="Low complexity" evidence="5">
    <location>
        <begin position="132"/>
        <end position="146"/>
    </location>
</feature>
<organism evidence="7 8">
    <name type="scientific">Panicum miliaceum</name>
    <name type="common">Proso millet</name>
    <name type="synonym">Broomcorn millet</name>
    <dbReference type="NCBI Taxonomy" id="4540"/>
    <lineage>
        <taxon>Eukaryota</taxon>
        <taxon>Viridiplantae</taxon>
        <taxon>Streptophyta</taxon>
        <taxon>Embryophyta</taxon>
        <taxon>Tracheophyta</taxon>
        <taxon>Spermatophyta</taxon>
        <taxon>Magnoliopsida</taxon>
        <taxon>Liliopsida</taxon>
        <taxon>Poales</taxon>
        <taxon>Poaceae</taxon>
        <taxon>PACMAD clade</taxon>
        <taxon>Panicoideae</taxon>
        <taxon>Panicodae</taxon>
        <taxon>Paniceae</taxon>
        <taxon>Panicinae</taxon>
        <taxon>Panicum</taxon>
        <taxon>Panicum sect. Panicum</taxon>
    </lineage>
</organism>
<protein>
    <recommendedName>
        <fullName evidence="6">SWIM-type domain-containing protein</fullName>
    </recommendedName>
</protein>
<dbReference type="PANTHER" id="PTHR31973">
    <property type="entry name" value="POLYPROTEIN, PUTATIVE-RELATED"/>
    <property type="match status" value="1"/>
</dbReference>
<dbReference type="STRING" id="4540.A0A3L6RD81"/>
<dbReference type="OrthoDB" id="631094at2759"/>
<evidence type="ECO:0000256" key="1">
    <source>
        <dbReference type="ARBA" id="ARBA00022723"/>
    </source>
</evidence>
<feature type="region of interest" description="Disordered" evidence="5">
    <location>
        <begin position="114"/>
        <end position="148"/>
    </location>
</feature>
<evidence type="ECO:0000313" key="7">
    <source>
        <dbReference type="EMBL" id="RLN00593.1"/>
    </source>
</evidence>
<dbReference type="AlphaFoldDB" id="A0A3L6RD81"/>
<dbReference type="PROSITE" id="PS50966">
    <property type="entry name" value="ZF_SWIM"/>
    <property type="match status" value="1"/>
</dbReference>
<dbReference type="InterPro" id="IPR007527">
    <property type="entry name" value="Znf_SWIM"/>
</dbReference>
<reference evidence="8" key="1">
    <citation type="journal article" date="2019" name="Nat. Commun.">
        <title>The genome of broomcorn millet.</title>
        <authorList>
            <person name="Zou C."/>
            <person name="Miki D."/>
            <person name="Li D."/>
            <person name="Tang Q."/>
            <person name="Xiao L."/>
            <person name="Rajput S."/>
            <person name="Deng P."/>
            <person name="Jia W."/>
            <person name="Huang R."/>
            <person name="Zhang M."/>
            <person name="Sun Y."/>
            <person name="Hu J."/>
            <person name="Fu X."/>
            <person name="Schnable P.S."/>
            <person name="Li F."/>
            <person name="Zhang H."/>
            <person name="Feng B."/>
            <person name="Zhu X."/>
            <person name="Liu R."/>
            <person name="Schnable J.C."/>
            <person name="Zhu J.-K."/>
            <person name="Zhang H."/>
        </authorList>
    </citation>
    <scope>NUCLEOTIDE SEQUENCE [LARGE SCALE GENOMIC DNA]</scope>
</reference>
<gene>
    <name evidence="7" type="ORF">C2845_PM06G30940</name>
</gene>
<name>A0A3L6RD81_PANMI</name>
<dbReference type="InterPro" id="IPR006564">
    <property type="entry name" value="Znf_PMZ"/>
</dbReference>
<accession>A0A3L6RD81</accession>
<comment type="caution">
    <text evidence="7">The sequence shown here is derived from an EMBL/GenBank/DDBJ whole genome shotgun (WGS) entry which is preliminary data.</text>
</comment>
<dbReference type="InterPro" id="IPR004332">
    <property type="entry name" value="Transposase_MuDR"/>
</dbReference>
<dbReference type="Proteomes" id="UP000275267">
    <property type="component" value="Unassembled WGS sequence"/>
</dbReference>
<proteinExistence type="predicted"/>
<dbReference type="PANTHER" id="PTHR31973:SF187">
    <property type="entry name" value="MUTATOR TRANSPOSASE MUDRA PROTEIN"/>
    <property type="match status" value="1"/>
</dbReference>
<feature type="domain" description="SWIM-type" evidence="6">
    <location>
        <begin position="531"/>
        <end position="563"/>
    </location>
</feature>
<evidence type="ECO:0000256" key="3">
    <source>
        <dbReference type="ARBA" id="ARBA00022833"/>
    </source>
</evidence>
<dbReference type="EMBL" id="PQIB02000009">
    <property type="protein sequence ID" value="RLN00593.1"/>
    <property type="molecule type" value="Genomic_DNA"/>
</dbReference>
<dbReference type="SMART" id="SM00575">
    <property type="entry name" value="ZnF_PMZ"/>
    <property type="match status" value="1"/>
</dbReference>
<evidence type="ECO:0000256" key="5">
    <source>
        <dbReference type="SAM" id="MobiDB-lite"/>
    </source>
</evidence>
<keyword evidence="2 4" id="KW-0863">Zinc-finger</keyword>